<proteinExistence type="predicted"/>
<accession>A0AAN5YZ76</accession>
<evidence type="ECO:0000313" key="4">
    <source>
        <dbReference type="Proteomes" id="UP000537989"/>
    </source>
</evidence>
<reference evidence="3 4" key="1">
    <citation type="submission" date="2020-02" db="EMBL/GenBank/DDBJ databases">
        <title>Identification and distribution of gene clusters putatively required for synthesis of sphingolipid metabolism inhibitors in phylogenetically diverse species of the filamentous fungus Fusarium.</title>
        <authorList>
            <person name="Kim H.-S."/>
            <person name="Busman M."/>
            <person name="Brown D.W."/>
            <person name="Divon H."/>
            <person name="Uhlig S."/>
            <person name="Proctor R.H."/>
        </authorList>
    </citation>
    <scope>NUCLEOTIDE SEQUENCE [LARGE SCALE GENOMIC DNA]</scope>
    <source>
        <strain evidence="3 4">NRRL 2903</strain>
    </source>
</reference>
<feature type="compositionally biased region" description="Basic and acidic residues" evidence="2">
    <location>
        <begin position="1"/>
        <end position="18"/>
    </location>
</feature>
<dbReference type="AlphaFoldDB" id="A0AAN5YZ76"/>
<name>A0AAN5YZ76_FUSAU</name>
<keyword evidence="4" id="KW-1185">Reference proteome</keyword>
<feature type="coiled-coil region" evidence="1">
    <location>
        <begin position="135"/>
        <end position="176"/>
    </location>
</feature>
<keyword evidence="1" id="KW-0175">Coiled coil</keyword>
<comment type="caution">
    <text evidence="3">The sequence shown here is derived from an EMBL/GenBank/DDBJ whole genome shotgun (WGS) entry which is preliminary data.</text>
</comment>
<dbReference type="EMBL" id="JAAMOD010000525">
    <property type="protein sequence ID" value="KAF5227886.1"/>
    <property type="molecule type" value="Genomic_DNA"/>
</dbReference>
<dbReference type="Proteomes" id="UP000537989">
    <property type="component" value="Unassembled WGS sequence"/>
</dbReference>
<evidence type="ECO:0000256" key="2">
    <source>
        <dbReference type="SAM" id="MobiDB-lite"/>
    </source>
</evidence>
<evidence type="ECO:0000256" key="1">
    <source>
        <dbReference type="SAM" id="Coils"/>
    </source>
</evidence>
<feature type="region of interest" description="Disordered" evidence="2">
    <location>
        <begin position="1"/>
        <end position="63"/>
    </location>
</feature>
<gene>
    <name evidence="3" type="ORF">FAUST_11471</name>
</gene>
<sequence>MESRDRVVTRQEKRKLDGSEALTTKPPEHVNHGPGSGYLIDVSGIEGPSSRQRNVPTTGSEPHITSTSMAEFLAVQKAQMDSFLQHSGELAEAQRSALGRIIDQFAGIASSLSSTVAHWLGHPTAQQGTCLYEELDRAHRRVMNVEDQCQQLTLEHQALQKQLTEAVKERNGLRKLADVANWTGTVKVSDDFIRGQWKQLNYNIRAMARALAKCQIIRPTDDANKKRFERIVTPWPNLLGNDDYKELLITAYLWTIVFDEIFEGGSAFWVDSIIHELKYIRESLVDVAPVADGPLRSGPTMRHVARWSAQGTALIGHFYGREKKAPKERATNALEGLKLFCNIPADNSGTNFLHEMKGIMETAIDLDEMLMGSLAILSIKWLRTGQSKTLRYNADQMDAVVHTKELSPKTAVAFMISPMLVKMGNADGCNYDCKMILCKSSVVCE</sequence>
<organism evidence="3 4">
    <name type="scientific">Fusarium austroamericanum</name>
    <dbReference type="NCBI Taxonomy" id="282268"/>
    <lineage>
        <taxon>Eukaryota</taxon>
        <taxon>Fungi</taxon>
        <taxon>Dikarya</taxon>
        <taxon>Ascomycota</taxon>
        <taxon>Pezizomycotina</taxon>
        <taxon>Sordariomycetes</taxon>
        <taxon>Hypocreomycetidae</taxon>
        <taxon>Hypocreales</taxon>
        <taxon>Nectriaceae</taxon>
        <taxon>Fusarium</taxon>
    </lineage>
</organism>
<feature type="compositionally biased region" description="Polar residues" evidence="2">
    <location>
        <begin position="49"/>
        <end position="63"/>
    </location>
</feature>
<evidence type="ECO:0000313" key="3">
    <source>
        <dbReference type="EMBL" id="KAF5227886.1"/>
    </source>
</evidence>
<protein>
    <submittedName>
        <fullName evidence="3">Uncharacterized protein</fullName>
    </submittedName>
</protein>